<evidence type="ECO:0000256" key="6">
    <source>
        <dbReference type="PROSITE-ProRule" id="PRU00723"/>
    </source>
</evidence>
<dbReference type="InterPro" id="IPR045877">
    <property type="entry name" value="ZFP36-like"/>
</dbReference>
<name>A0AAD3SZJ1_NEPGR</name>
<feature type="domain" description="C3H1-type" evidence="7">
    <location>
        <begin position="124"/>
        <end position="152"/>
    </location>
</feature>
<dbReference type="PROSITE" id="PS50103">
    <property type="entry name" value="ZF_C3H1"/>
    <property type="match status" value="3"/>
</dbReference>
<dbReference type="SUPFAM" id="SSF54791">
    <property type="entry name" value="Eukaryotic type KH-domain (KH-domain type I)"/>
    <property type="match status" value="1"/>
</dbReference>
<reference evidence="8" key="1">
    <citation type="submission" date="2023-05" db="EMBL/GenBank/DDBJ databases">
        <title>Nepenthes gracilis genome sequencing.</title>
        <authorList>
            <person name="Fukushima K."/>
        </authorList>
    </citation>
    <scope>NUCLEOTIDE SEQUENCE</scope>
    <source>
        <strain evidence="8">SING2019-196</strain>
    </source>
</reference>
<feature type="domain" description="C3H1-type" evidence="7">
    <location>
        <begin position="351"/>
        <end position="378"/>
    </location>
</feature>
<proteinExistence type="predicted"/>
<dbReference type="InterPro" id="IPR000571">
    <property type="entry name" value="Znf_CCCH"/>
</dbReference>
<dbReference type="Gene3D" id="4.10.1000.10">
    <property type="entry name" value="Zinc finger, CCCH-type"/>
    <property type="match status" value="2"/>
</dbReference>
<dbReference type="Gene3D" id="3.30.1370.10">
    <property type="entry name" value="K Homology domain, type 1"/>
    <property type="match status" value="1"/>
</dbReference>
<protein>
    <recommendedName>
        <fullName evidence="7">C3H1-type domain-containing protein</fullName>
    </recommendedName>
</protein>
<dbReference type="EMBL" id="BSYO01000021">
    <property type="protein sequence ID" value="GMH20109.1"/>
    <property type="molecule type" value="Genomic_DNA"/>
</dbReference>
<keyword evidence="9" id="KW-1185">Reference proteome</keyword>
<organism evidence="8 9">
    <name type="scientific">Nepenthes gracilis</name>
    <name type="common">Slender pitcher plant</name>
    <dbReference type="NCBI Taxonomy" id="150966"/>
    <lineage>
        <taxon>Eukaryota</taxon>
        <taxon>Viridiplantae</taxon>
        <taxon>Streptophyta</taxon>
        <taxon>Embryophyta</taxon>
        <taxon>Tracheophyta</taxon>
        <taxon>Spermatophyta</taxon>
        <taxon>Magnoliopsida</taxon>
        <taxon>eudicotyledons</taxon>
        <taxon>Gunneridae</taxon>
        <taxon>Pentapetalae</taxon>
        <taxon>Caryophyllales</taxon>
        <taxon>Nepenthaceae</taxon>
        <taxon>Nepenthes</taxon>
    </lineage>
</organism>
<dbReference type="PANTHER" id="PTHR12547:SF184">
    <property type="entry name" value="CCCH-TYPE ZN-FINGER PROTEIN"/>
    <property type="match status" value="1"/>
</dbReference>
<dbReference type="SMART" id="SM00322">
    <property type="entry name" value="KH"/>
    <property type="match status" value="1"/>
</dbReference>
<comment type="caution">
    <text evidence="8">The sequence shown here is derived from an EMBL/GenBank/DDBJ whole genome shotgun (WGS) entry which is preliminary data.</text>
</comment>
<accession>A0AAD3SZJ1</accession>
<evidence type="ECO:0000313" key="9">
    <source>
        <dbReference type="Proteomes" id="UP001279734"/>
    </source>
</evidence>
<sequence>MAVSRTEDIGIRWVALRRKGTSKIHIASELALGTVSGKVQAYSIYKGTVEGVFVEVELKALRCIDHGTELVLHLSSHCSFFDLFLVQSFSSSMDIRKRARTDAVVNANGGFKKSKLEMESTVIGSKSKPCSKFFSTTGCSFGEGCHFLHYVPGGYNAVAQMMNLGPTLSTPQNMFDKPPVLNGSVPPAVKTRMCSKYNTAEGCRYGDKCHFAHGEWELGKPVAPSHQDPRAIGATSGRFVAHNEPPAAGLAASFGACATAKISVDASLAGAIIGKGGVNSKQICRQTGAKLAIRDHETDPQLRNIELEGTFEQINQASVMVRELIVSLGSMGGPKKPPLMPGATPAQLASNYKTKLCERFAKGSCTFGERCHFAHGDSELRKSAI</sequence>
<evidence type="ECO:0000256" key="3">
    <source>
        <dbReference type="ARBA" id="ARBA00022771"/>
    </source>
</evidence>
<dbReference type="GO" id="GO:0051252">
    <property type="term" value="P:regulation of RNA metabolic process"/>
    <property type="evidence" value="ECO:0007669"/>
    <property type="project" value="UniProtKB-ARBA"/>
</dbReference>
<dbReference type="Pfam" id="PF00642">
    <property type="entry name" value="zf-CCCH"/>
    <property type="match status" value="2"/>
</dbReference>
<feature type="zinc finger region" description="C3H1-type" evidence="6">
    <location>
        <begin position="351"/>
        <end position="378"/>
    </location>
</feature>
<keyword evidence="4 6" id="KW-0862">Zinc</keyword>
<feature type="domain" description="C3H1-type" evidence="7">
    <location>
        <begin position="188"/>
        <end position="216"/>
    </location>
</feature>
<evidence type="ECO:0000256" key="2">
    <source>
        <dbReference type="ARBA" id="ARBA00022737"/>
    </source>
</evidence>
<dbReference type="FunFam" id="4.10.1000.10:FF:000003">
    <property type="entry name" value="Zinc finger CCCH domain-containing protein"/>
    <property type="match status" value="2"/>
</dbReference>
<keyword evidence="5" id="KW-0694">RNA-binding</keyword>
<dbReference type="SMART" id="SM00356">
    <property type="entry name" value="ZnF_C3H1"/>
    <property type="match status" value="3"/>
</dbReference>
<dbReference type="SUPFAM" id="SSF90229">
    <property type="entry name" value="CCCH zinc finger"/>
    <property type="match status" value="3"/>
</dbReference>
<keyword evidence="1 6" id="KW-0479">Metal-binding</keyword>
<gene>
    <name evidence="8" type="ORF">Nepgr_021950</name>
</gene>
<feature type="zinc finger region" description="C3H1-type" evidence="6">
    <location>
        <begin position="124"/>
        <end position="152"/>
    </location>
</feature>
<dbReference type="InterPro" id="IPR004088">
    <property type="entry name" value="KH_dom_type_1"/>
</dbReference>
<dbReference type="GO" id="GO:0008270">
    <property type="term" value="F:zinc ion binding"/>
    <property type="evidence" value="ECO:0007669"/>
    <property type="project" value="UniProtKB-KW"/>
</dbReference>
<keyword evidence="2" id="KW-0677">Repeat</keyword>
<dbReference type="GO" id="GO:0003729">
    <property type="term" value="F:mRNA binding"/>
    <property type="evidence" value="ECO:0007669"/>
    <property type="project" value="InterPro"/>
</dbReference>
<dbReference type="Proteomes" id="UP001279734">
    <property type="component" value="Unassembled WGS sequence"/>
</dbReference>
<feature type="zinc finger region" description="C3H1-type" evidence="6">
    <location>
        <begin position="188"/>
        <end position="216"/>
    </location>
</feature>
<evidence type="ECO:0000256" key="4">
    <source>
        <dbReference type="ARBA" id="ARBA00022833"/>
    </source>
</evidence>
<dbReference type="InterPro" id="IPR004087">
    <property type="entry name" value="KH_dom"/>
</dbReference>
<dbReference type="PANTHER" id="PTHR12547">
    <property type="entry name" value="CCCH ZINC FINGER/TIS11-RELATED"/>
    <property type="match status" value="1"/>
</dbReference>
<keyword evidence="3 6" id="KW-0863">Zinc-finger</keyword>
<dbReference type="AlphaFoldDB" id="A0AAD3SZJ1"/>
<dbReference type="Pfam" id="PF00013">
    <property type="entry name" value="KH_1"/>
    <property type="match status" value="1"/>
</dbReference>
<dbReference type="InterPro" id="IPR036855">
    <property type="entry name" value="Znf_CCCH_sf"/>
</dbReference>
<evidence type="ECO:0000259" key="7">
    <source>
        <dbReference type="PROSITE" id="PS50103"/>
    </source>
</evidence>
<evidence type="ECO:0000256" key="1">
    <source>
        <dbReference type="ARBA" id="ARBA00022723"/>
    </source>
</evidence>
<evidence type="ECO:0000256" key="5">
    <source>
        <dbReference type="PROSITE-ProRule" id="PRU00117"/>
    </source>
</evidence>
<dbReference type="CDD" id="cd22464">
    <property type="entry name" value="KH-I_AtC3H36_like"/>
    <property type="match status" value="1"/>
</dbReference>
<dbReference type="PROSITE" id="PS50084">
    <property type="entry name" value="KH_TYPE_1"/>
    <property type="match status" value="1"/>
</dbReference>
<dbReference type="InterPro" id="IPR036612">
    <property type="entry name" value="KH_dom_type_1_sf"/>
</dbReference>
<evidence type="ECO:0000313" key="8">
    <source>
        <dbReference type="EMBL" id="GMH20109.1"/>
    </source>
</evidence>
<dbReference type="GO" id="GO:0010468">
    <property type="term" value="P:regulation of gene expression"/>
    <property type="evidence" value="ECO:0007669"/>
    <property type="project" value="UniProtKB-ARBA"/>
</dbReference>
<dbReference type="Pfam" id="PF14608">
    <property type="entry name" value="zf-CCCH_2"/>
    <property type="match status" value="1"/>
</dbReference>